<keyword evidence="2 5" id="KW-0812">Transmembrane</keyword>
<dbReference type="Pfam" id="PF01957">
    <property type="entry name" value="NfeD"/>
    <property type="match status" value="1"/>
</dbReference>
<evidence type="ECO:0000256" key="3">
    <source>
        <dbReference type="ARBA" id="ARBA00022989"/>
    </source>
</evidence>
<keyword evidence="8" id="KW-1185">Reference proteome</keyword>
<protein>
    <submittedName>
        <fullName evidence="7">NfeD family protein</fullName>
    </submittedName>
</protein>
<reference evidence="7 8" key="1">
    <citation type="submission" date="2017-08" db="EMBL/GenBank/DDBJ databases">
        <title>Genomes of Fischerella (Mastigocladus) sp. strains.</title>
        <authorList>
            <person name="Miller S.R."/>
        </authorList>
    </citation>
    <scope>NUCLEOTIDE SEQUENCE [LARGE SCALE GENOMIC DNA]</scope>
    <source>
        <strain evidence="7 8">CCMEE 5323</strain>
    </source>
</reference>
<keyword evidence="4 5" id="KW-0472">Membrane</keyword>
<evidence type="ECO:0000256" key="1">
    <source>
        <dbReference type="ARBA" id="ARBA00004141"/>
    </source>
</evidence>
<dbReference type="Proteomes" id="UP000235036">
    <property type="component" value="Unassembled WGS sequence"/>
</dbReference>
<dbReference type="GO" id="GO:0005886">
    <property type="term" value="C:plasma membrane"/>
    <property type="evidence" value="ECO:0007669"/>
    <property type="project" value="TreeGrafter"/>
</dbReference>
<organism evidence="7 8">
    <name type="scientific">Fischerella muscicola CCMEE 5323</name>
    <dbReference type="NCBI Taxonomy" id="2019572"/>
    <lineage>
        <taxon>Bacteria</taxon>
        <taxon>Bacillati</taxon>
        <taxon>Cyanobacteriota</taxon>
        <taxon>Cyanophyceae</taxon>
        <taxon>Nostocales</taxon>
        <taxon>Hapalosiphonaceae</taxon>
        <taxon>Fischerella</taxon>
    </lineage>
</organism>
<dbReference type="Gene3D" id="2.40.50.140">
    <property type="entry name" value="Nucleic acid-binding proteins"/>
    <property type="match status" value="1"/>
</dbReference>
<comment type="caution">
    <text evidence="7">The sequence shown here is derived from an EMBL/GenBank/DDBJ whole genome shotgun (WGS) entry which is preliminary data.</text>
</comment>
<evidence type="ECO:0000313" key="8">
    <source>
        <dbReference type="Proteomes" id="UP000235036"/>
    </source>
</evidence>
<dbReference type="AlphaFoldDB" id="A0A2N6JWM1"/>
<comment type="subcellular location">
    <subcellularLocation>
        <location evidence="1">Membrane</location>
        <topology evidence="1">Multi-pass membrane protein</topology>
    </subcellularLocation>
</comment>
<dbReference type="RefSeq" id="WP_016864995.1">
    <property type="nucleotide sequence ID" value="NZ_CAWNVR010000730.1"/>
</dbReference>
<feature type="domain" description="NfeD-like C-terminal" evidence="6">
    <location>
        <begin position="94"/>
        <end position="146"/>
    </location>
</feature>
<evidence type="ECO:0000313" key="7">
    <source>
        <dbReference type="EMBL" id="PLZ84499.1"/>
    </source>
</evidence>
<dbReference type="InterPro" id="IPR012340">
    <property type="entry name" value="NA-bd_OB-fold"/>
</dbReference>
<feature type="transmembrane region" description="Helical" evidence="5">
    <location>
        <begin position="6"/>
        <end position="26"/>
    </location>
</feature>
<dbReference type="InterPro" id="IPR002810">
    <property type="entry name" value="NfeD-like_C"/>
</dbReference>
<accession>A0A2N6JWM1</accession>
<gene>
    <name evidence="7" type="ORF">CEN44_24700</name>
</gene>
<dbReference type="InterPro" id="IPR052165">
    <property type="entry name" value="Membrane_assoc_protease"/>
</dbReference>
<sequence>MPISTAMWLSSSTLIWLLVGAGLCLIELFLPTAFVALMMGISAFVVALLSPVILGKLWLQLVVWLLLSVVLIVLCRRLVTPVRGKSKLQDATTAETLTEIPPGKAGRVLYEGNSWRARCYDDHLAIAPNQRVYVVRREGTTLIVMPEYSSLQ</sequence>
<feature type="transmembrane region" description="Helical" evidence="5">
    <location>
        <begin position="33"/>
        <end position="55"/>
    </location>
</feature>
<proteinExistence type="predicted"/>
<name>A0A2N6JWM1_FISMU</name>
<keyword evidence="3 5" id="KW-1133">Transmembrane helix</keyword>
<dbReference type="PANTHER" id="PTHR33507">
    <property type="entry name" value="INNER MEMBRANE PROTEIN YBBJ"/>
    <property type="match status" value="1"/>
</dbReference>
<dbReference type="EMBL" id="NRQW01000588">
    <property type="protein sequence ID" value="PLZ84499.1"/>
    <property type="molecule type" value="Genomic_DNA"/>
</dbReference>
<dbReference type="PANTHER" id="PTHR33507:SF3">
    <property type="entry name" value="INNER MEMBRANE PROTEIN YBBJ"/>
    <property type="match status" value="1"/>
</dbReference>
<evidence type="ECO:0000256" key="4">
    <source>
        <dbReference type="ARBA" id="ARBA00023136"/>
    </source>
</evidence>
<evidence type="ECO:0000259" key="6">
    <source>
        <dbReference type="Pfam" id="PF01957"/>
    </source>
</evidence>
<evidence type="ECO:0000256" key="2">
    <source>
        <dbReference type="ARBA" id="ARBA00022692"/>
    </source>
</evidence>
<evidence type="ECO:0000256" key="5">
    <source>
        <dbReference type="SAM" id="Phobius"/>
    </source>
</evidence>
<feature type="transmembrane region" description="Helical" evidence="5">
    <location>
        <begin position="61"/>
        <end position="79"/>
    </location>
</feature>